<keyword evidence="2" id="KW-1185">Reference proteome</keyword>
<reference evidence="1 2" key="1">
    <citation type="submission" date="2019-01" db="EMBL/GenBank/DDBJ databases">
        <authorList>
            <person name="Sayadi A."/>
        </authorList>
    </citation>
    <scope>NUCLEOTIDE SEQUENCE [LARGE SCALE GENOMIC DNA]</scope>
</reference>
<organism evidence="1 2">
    <name type="scientific">Callosobruchus maculatus</name>
    <name type="common">Southern cowpea weevil</name>
    <name type="synonym">Pulse bruchid</name>
    <dbReference type="NCBI Taxonomy" id="64391"/>
    <lineage>
        <taxon>Eukaryota</taxon>
        <taxon>Metazoa</taxon>
        <taxon>Ecdysozoa</taxon>
        <taxon>Arthropoda</taxon>
        <taxon>Hexapoda</taxon>
        <taxon>Insecta</taxon>
        <taxon>Pterygota</taxon>
        <taxon>Neoptera</taxon>
        <taxon>Endopterygota</taxon>
        <taxon>Coleoptera</taxon>
        <taxon>Polyphaga</taxon>
        <taxon>Cucujiformia</taxon>
        <taxon>Chrysomeloidea</taxon>
        <taxon>Chrysomelidae</taxon>
        <taxon>Bruchinae</taxon>
        <taxon>Bruchini</taxon>
        <taxon>Callosobruchus</taxon>
    </lineage>
</organism>
<sequence length="145" mass="16374">HKYNLCKDSTPYYKYQPAPVLESPNALLYWDHDGLSTIADIVLIDKVNAEGTIVDIAIPLRHNVCKTEGQKVSKYQNIACELQRMWKLKSVKIIPLVIATDGIVSNNLRNNIDKLGLPAYLIRLMQKATLLQTAHIVRKFLNFGG</sequence>
<dbReference type="OrthoDB" id="5962029at2759"/>
<feature type="non-terminal residue" evidence="1">
    <location>
        <position position="1"/>
    </location>
</feature>
<accession>A0A653DCT9</accession>
<proteinExistence type="predicted"/>
<evidence type="ECO:0000313" key="2">
    <source>
        <dbReference type="Proteomes" id="UP000410492"/>
    </source>
</evidence>
<dbReference type="AlphaFoldDB" id="A0A653DCT9"/>
<protein>
    <submittedName>
        <fullName evidence="1">Uncharacterized protein</fullName>
    </submittedName>
</protein>
<dbReference type="EMBL" id="CAACVG010011236">
    <property type="protein sequence ID" value="VEN57646.1"/>
    <property type="molecule type" value="Genomic_DNA"/>
</dbReference>
<name>A0A653DCT9_CALMS</name>
<gene>
    <name evidence="1" type="ORF">CALMAC_LOCUS16227</name>
</gene>
<dbReference type="Proteomes" id="UP000410492">
    <property type="component" value="Unassembled WGS sequence"/>
</dbReference>
<evidence type="ECO:0000313" key="1">
    <source>
        <dbReference type="EMBL" id="VEN57646.1"/>
    </source>
</evidence>